<comment type="caution">
    <text evidence="4">The sequence shown here is derived from an EMBL/GenBank/DDBJ whole genome shotgun (WGS) entry which is preliminary data.</text>
</comment>
<evidence type="ECO:0000256" key="2">
    <source>
        <dbReference type="ARBA" id="ARBA00022801"/>
    </source>
</evidence>
<dbReference type="InterPro" id="IPR029058">
    <property type="entry name" value="AB_hydrolase_fold"/>
</dbReference>
<dbReference type="InterPro" id="IPR050300">
    <property type="entry name" value="GDXG_lipolytic_enzyme"/>
</dbReference>
<evidence type="ECO:0000313" key="5">
    <source>
        <dbReference type="Proteomes" id="UP000782610"/>
    </source>
</evidence>
<name>A0A933KYR3_9HYPH</name>
<evidence type="ECO:0000259" key="3">
    <source>
        <dbReference type="Pfam" id="PF07859"/>
    </source>
</evidence>
<dbReference type="PANTHER" id="PTHR48081:SF8">
    <property type="entry name" value="ALPHA_BETA HYDROLASE FOLD-3 DOMAIN-CONTAINING PROTEIN-RELATED"/>
    <property type="match status" value="1"/>
</dbReference>
<dbReference type="GO" id="GO:0016787">
    <property type="term" value="F:hydrolase activity"/>
    <property type="evidence" value="ECO:0007669"/>
    <property type="project" value="UniProtKB-KW"/>
</dbReference>
<gene>
    <name evidence="4" type="ORF">HY834_01055</name>
</gene>
<protein>
    <submittedName>
        <fullName evidence="4">Alpha/beta hydrolase</fullName>
    </submittedName>
</protein>
<proteinExistence type="inferred from homology"/>
<dbReference type="AlphaFoldDB" id="A0A933KYR3"/>
<evidence type="ECO:0000256" key="1">
    <source>
        <dbReference type="ARBA" id="ARBA00010515"/>
    </source>
</evidence>
<accession>A0A933KYR3</accession>
<dbReference type="PROSITE" id="PS01173">
    <property type="entry name" value="LIPASE_GDXG_HIS"/>
    <property type="match status" value="1"/>
</dbReference>
<dbReference type="PANTHER" id="PTHR48081">
    <property type="entry name" value="AB HYDROLASE SUPERFAMILY PROTEIN C4A8.06C"/>
    <property type="match status" value="1"/>
</dbReference>
<dbReference type="EMBL" id="JACRAF010000004">
    <property type="protein sequence ID" value="MBI4920311.1"/>
    <property type="molecule type" value="Genomic_DNA"/>
</dbReference>
<dbReference type="Gene3D" id="3.40.50.1820">
    <property type="entry name" value="alpha/beta hydrolase"/>
    <property type="match status" value="1"/>
</dbReference>
<evidence type="ECO:0000313" key="4">
    <source>
        <dbReference type="EMBL" id="MBI4920311.1"/>
    </source>
</evidence>
<keyword evidence="2 4" id="KW-0378">Hydrolase</keyword>
<dbReference type="InterPro" id="IPR002168">
    <property type="entry name" value="Lipase_GDXG_HIS_AS"/>
</dbReference>
<dbReference type="InterPro" id="IPR013094">
    <property type="entry name" value="AB_hydrolase_3"/>
</dbReference>
<feature type="domain" description="Alpha/beta hydrolase fold-3" evidence="3">
    <location>
        <begin position="77"/>
        <end position="277"/>
    </location>
</feature>
<comment type="similarity">
    <text evidence="1">Belongs to the 'GDXG' lipolytic enzyme family.</text>
</comment>
<sequence length="303" mass="32751">MVSPEARAEIAKMFAKKREEAKRFPGGRPLDVARREWEAEARLYVLPKGARFSGADAGGVKSEWMEMPHVGKNRAFLLLHGGGYDAGSPRTHRKLAALLSRAAYAPVLTPDYRLAPEHPFPAAVKDALKAYGYLLSEGFTEDNIIVGGDSAGGGLALSMLLALREAGAKMPKAAVLLSPWTDLTASSGSYEKLRKRDPIITREGLREAGLWYAGKRDPADPMASPLFADPSGLPPLLIHAGADETMLDDSRIFAERARAAGVAVTFKIYDGMWHVHHHAAPEVPEAVVALNDVAAFIRSQFGD</sequence>
<dbReference type="SUPFAM" id="SSF53474">
    <property type="entry name" value="alpha/beta-Hydrolases"/>
    <property type="match status" value="1"/>
</dbReference>
<dbReference type="Pfam" id="PF07859">
    <property type="entry name" value="Abhydrolase_3"/>
    <property type="match status" value="1"/>
</dbReference>
<organism evidence="4 5">
    <name type="scientific">Devosia nanyangense</name>
    <dbReference type="NCBI Taxonomy" id="1228055"/>
    <lineage>
        <taxon>Bacteria</taxon>
        <taxon>Pseudomonadati</taxon>
        <taxon>Pseudomonadota</taxon>
        <taxon>Alphaproteobacteria</taxon>
        <taxon>Hyphomicrobiales</taxon>
        <taxon>Devosiaceae</taxon>
        <taxon>Devosia</taxon>
    </lineage>
</organism>
<reference evidence="4" key="1">
    <citation type="submission" date="2020-07" db="EMBL/GenBank/DDBJ databases">
        <title>Huge and variable diversity of episymbiotic CPR bacteria and DPANN archaea in groundwater ecosystems.</title>
        <authorList>
            <person name="He C.Y."/>
            <person name="Keren R."/>
            <person name="Whittaker M."/>
            <person name="Farag I.F."/>
            <person name="Doudna J."/>
            <person name="Cate J.H.D."/>
            <person name="Banfield J.F."/>
        </authorList>
    </citation>
    <scope>NUCLEOTIDE SEQUENCE</scope>
    <source>
        <strain evidence="4">NC_groundwater_1586_Pr3_B-0.1um_66_15</strain>
    </source>
</reference>
<dbReference type="Proteomes" id="UP000782610">
    <property type="component" value="Unassembled WGS sequence"/>
</dbReference>